<feature type="transmembrane region" description="Helical" evidence="6">
    <location>
        <begin position="26"/>
        <end position="47"/>
    </location>
</feature>
<comment type="caution">
    <text evidence="7">The sequence shown here is derived from an EMBL/GenBank/DDBJ whole genome shotgun (WGS) entry which is preliminary data.</text>
</comment>
<gene>
    <name evidence="7" type="ORF">RQM65_05855</name>
</gene>
<sequence length="51" mass="5335">MSLIRVLLAILFPPLAVLGKGCGSFIIVFILTLCGWVPGVIAALVILNNPS</sequence>
<reference evidence="7 8" key="1">
    <citation type="submission" date="2023-09" db="EMBL/GenBank/DDBJ databases">
        <title>Novel taxa isolated from Blanes Bay.</title>
        <authorList>
            <person name="Rey-Velasco X."/>
            <person name="Lucena T."/>
        </authorList>
    </citation>
    <scope>NUCLEOTIDE SEQUENCE [LARGE SCALE GENOMIC DNA]</scope>
    <source>
        <strain evidence="7 8">S334</strain>
    </source>
</reference>
<dbReference type="EMBL" id="JAVTTP010000001">
    <property type="protein sequence ID" value="MDT7828181.1"/>
    <property type="molecule type" value="Genomic_DNA"/>
</dbReference>
<dbReference type="Pfam" id="PF01679">
    <property type="entry name" value="Pmp3"/>
    <property type="match status" value="1"/>
</dbReference>
<evidence type="ECO:0000256" key="1">
    <source>
        <dbReference type="ARBA" id="ARBA00004370"/>
    </source>
</evidence>
<keyword evidence="8" id="KW-1185">Reference proteome</keyword>
<dbReference type="RefSeq" id="WP_314013353.1">
    <property type="nucleotide sequence ID" value="NZ_JAVTTP010000001.1"/>
</dbReference>
<keyword evidence="3 6" id="KW-0812">Transmembrane</keyword>
<comment type="subcellular location">
    <subcellularLocation>
        <location evidence="1">Membrane</location>
    </subcellularLocation>
</comment>
<organism evidence="7 8">
    <name type="scientific">Pricia mediterranea</name>
    <dbReference type="NCBI Taxonomy" id="3076079"/>
    <lineage>
        <taxon>Bacteria</taxon>
        <taxon>Pseudomonadati</taxon>
        <taxon>Bacteroidota</taxon>
        <taxon>Flavobacteriia</taxon>
        <taxon>Flavobacteriales</taxon>
        <taxon>Flavobacteriaceae</taxon>
        <taxon>Pricia</taxon>
    </lineage>
</organism>
<dbReference type="Proteomes" id="UP001250656">
    <property type="component" value="Unassembled WGS sequence"/>
</dbReference>
<protein>
    <submittedName>
        <fullName evidence="7">YqaE/Pmp3 family membrane protein</fullName>
    </submittedName>
</protein>
<proteinExistence type="inferred from homology"/>
<comment type="similarity">
    <text evidence="2">Belongs to the UPF0057 (PMP3) family.</text>
</comment>
<evidence type="ECO:0000313" key="8">
    <source>
        <dbReference type="Proteomes" id="UP001250656"/>
    </source>
</evidence>
<evidence type="ECO:0000256" key="3">
    <source>
        <dbReference type="ARBA" id="ARBA00022692"/>
    </source>
</evidence>
<evidence type="ECO:0000313" key="7">
    <source>
        <dbReference type="EMBL" id="MDT7828181.1"/>
    </source>
</evidence>
<dbReference type="InterPro" id="IPR000612">
    <property type="entry name" value="PMP3"/>
</dbReference>
<name>A0ABU3L4D1_9FLAO</name>
<accession>A0ABU3L4D1</accession>
<evidence type="ECO:0000256" key="5">
    <source>
        <dbReference type="ARBA" id="ARBA00023136"/>
    </source>
</evidence>
<keyword evidence="5 6" id="KW-0472">Membrane</keyword>
<keyword evidence="4 6" id="KW-1133">Transmembrane helix</keyword>
<evidence type="ECO:0000256" key="2">
    <source>
        <dbReference type="ARBA" id="ARBA00009530"/>
    </source>
</evidence>
<evidence type="ECO:0000256" key="6">
    <source>
        <dbReference type="SAM" id="Phobius"/>
    </source>
</evidence>
<evidence type="ECO:0000256" key="4">
    <source>
        <dbReference type="ARBA" id="ARBA00022989"/>
    </source>
</evidence>